<gene>
    <name evidence="1" type="ORF">BDN72DRAFT_279677</name>
</gene>
<dbReference type="Proteomes" id="UP000308600">
    <property type="component" value="Unassembled WGS sequence"/>
</dbReference>
<sequence length="130" mass="13101">MFSHLRLTLLLSGLAIILAVSASAITTTVTVTTPFWPGPTIIPASQCNTGPIQCCNSVSPANGGQASVLLGLLGVVVTDPYTLVGLTCTPITVVGIGGGTCSAQPLCCQYPSNNFRGIVAIGCVPVDING</sequence>
<organism evidence="1 2">
    <name type="scientific">Pluteus cervinus</name>
    <dbReference type="NCBI Taxonomy" id="181527"/>
    <lineage>
        <taxon>Eukaryota</taxon>
        <taxon>Fungi</taxon>
        <taxon>Dikarya</taxon>
        <taxon>Basidiomycota</taxon>
        <taxon>Agaricomycotina</taxon>
        <taxon>Agaricomycetes</taxon>
        <taxon>Agaricomycetidae</taxon>
        <taxon>Agaricales</taxon>
        <taxon>Pluteineae</taxon>
        <taxon>Pluteaceae</taxon>
        <taxon>Pluteus</taxon>
    </lineage>
</organism>
<accession>A0ACD3AE77</accession>
<dbReference type="EMBL" id="ML208484">
    <property type="protein sequence ID" value="TFK64218.1"/>
    <property type="molecule type" value="Genomic_DNA"/>
</dbReference>
<evidence type="ECO:0000313" key="1">
    <source>
        <dbReference type="EMBL" id="TFK64218.1"/>
    </source>
</evidence>
<evidence type="ECO:0000313" key="2">
    <source>
        <dbReference type="Proteomes" id="UP000308600"/>
    </source>
</evidence>
<proteinExistence type="predicted"/>
<reference evidence="1 2" key="1">
    <citation type="journal article" date="2019" name="Nat. Ecol. Evol.">
        <title>Megaphylogeny resolves global patterns of mushroom evolution.</title>
        <authorList>
            <person name="Varga T."/>
            <person name="Krizsan K."/>
            <person name="Foldi C."/>
            <person name="Dima B."/>
            <person name="Sanchez-Garcia M."/>
            <person name="Sanchez-Ramirez S."/>
            <person name="Szollosi G.J."/>
            <person name="Szarkandi J.G."/>
            <person name="Papp V."/>
            <person name="Albert L."/>
            <person name="Andreopoulos W."/>
            <person name="Angelini C."/>
            <person name="Antonin V."/>
            <person name="Barry K.W."/>
            <person name="Bougher N.L."/>
            <person name="Buchanan P."/>
            <person name="Buyck B."/>
            <person name="Bense V."/>
            <person name="Catcheside P."/>
            <person name="Chovatia M."/>
            <person name="Cooper J."/>
            <person name="Damon W."/>
            <person name="Desjardin D."/>
            <person name="Finy P."/>
            <person name="Geml J."/>
            <person name="Haridas S."/>
            <person name="Hughes K."/>
            <person name="Justo A."/>
            <person name="Karasinski D."/>
            <person name="Kautmanova I."/>
            <person name="Kiss B."/>
            <person name="Kocsube S."/>
            <person name="Kotiranta H."/>
            <person name="LaButti K.M."/>
            <person name="Lechner B.E."/>
            <person name="Liimatainen K."/>
            <person name="Lipzen A."/>
            <person name="Lukacs Z."/>
            <person name="Mihaltcheva S."/>
            <person name="Morgado L.N."/>
            <person name="Niskanen T."/>
            <person name="Noordeloos M.E."/>
            <person name="Ohm R.A."/>
            <person name="Ortiz-Santana B."/>
            <person name="Ovrebo C."/>
            <person name="Racz N."/>
            <person name="Riley R."/>
            <person name="Savchenko A."/>
            <person name="Shiryaev A."/>
            <person name="Soop K."/>
            <person name="Spirin V."/>
            <person name="Szebenyi C."/>
            <person name="Tomsovsky M."/>
            <person name="Tulloss R.E."/>
            <person name="Uehling J."/>
            <person name="Grigoriev I.V."/>
            <person name="Vagvolgyi C."/>
            <person name="Papp T."/>
            <person name="Martin F.M."/>
            <person name="Miettinen O."/>
            <person name="Hibbett D.S."/>
            <person name="Nagy L.G."/>
        </authorList>
    </citation>
    <scope>NUCLEOTIDE SEQUENCE [LARGE SCALE GENOMIC DNA]</scope>
    <source>
        <strain evidence="1 2">NL-1719</strain>
    </source>
</reference>
<protein>
    <submittedName>
        <fullName evidence="1">Fungal hydrophobin</fullName>
    </submittedName>
</protein>
<name>A0ACD3AE77_9AGAR</name>
<keyword evidence="2" id="KW-1185">Reference proteome</keyword>